<name>A0AAD7CYA7_MYCRO</name>
<gene>
    <name evidence="1" type="ORF">B0H17DRAFT_1142203</name>
</gene>
<sequence length="195" mass="21309">MALNVPQAAAPLNDESNNRGTAKWIAVEVKGMLHTLNDKDTHISGNGFKLRGYAGNQGHIATPWLDVFPSVLYLCLKQCTGTAVEQLAKAHRSPVGDLRRGVPVATHALNAGVSAAVHTDIQQLKKIFDEYLFVQKYSGTGWDDVAKHATNTAEYVEDFAKTHGKKYAKCFKDPCPCYTELRHSTSPGNPRVMTG</sequence>
<dbReference type="EMBL" id="JARKIE010000188">
    <property type="protein sequence ID" value="KAJ7669155.1"/>
    <property type="molecule type" value="Genomic_DNA"/>
</dbReference>
<accession>A0AAD7CYA7</accession>
<keyword evidence="2" id="KW-1185">Reference proteome</keyword>
<dbReference type="Proteomes" id="UP001221757">
    <property type="component" value="Unassembled WGS sequence"/>
</dbReference>
<comment type="caution">
    <text evidence="1">The sequence shown here is derived from an EMBL/GenBank/DDBJ whole genome shotgun (WGS) entry which is preliminary data.</text>
</comment>
<dbReference type="AlphaFoldDB" id="A0AAD7CYA7"/>
<protein>
    <submittedName>
        <fullName evidence="1">Uncharacterized protein</fullName>
    </submittedName>
</protein>
<evidence type="ECO:0000313" key="1">
    <source>
        <dbReference type="EMBL" id="KAJ7669155.1"/>
    </source>
</evidence>
<organism evidence="1 2">
    <name type="scientific">Mycena rosella</name>
    <name type="common">Pink bonnet</name>
    <name type="synonym">Agaricus rosellus</name>
    <dbReference type="NCBI Taxonomy" id="1033263"/>
    <lineage>
        <taxon>Eukaryota</taxon>
        <taxon>Fungi</taxon>
        <taxon>Dikarya</taxon>
        <taxon>Basidiomycota</taxon>
        <taxon>Agaricomycotina</taxon>
        <taxon>Agaricomycetes</taxon>
        <taxon>Agaricomycetidae</taxon>
        <taxon>Agaricales</taxon>
        <taxon>Marasmiineae</taxon>
        <taxon>Mycenaceae</taxon>
        <taxon>Mycena</taxon>
    </lineage>
</organism>
<evidence type="ECO:0000313" key="2">
    <source>
        <dbReference type="Proteomes" id="UP001221757"/>
    </source>
</evidence>
<reference evidence="1" key="1">
    <citation type="submission" date="2023-03" db="EMBL/GenBank/DDBJ databases">
        <title>Massive genome expansion in bonnet fungi (Mycena s.s.) driven by repeated elements and novel gene families across ecological guilds.</title>
        <authorList>
            <consortium name="Lawrence Berkeley National Laboratory"/>
            <person name="Harder C.B."/>
            <person name="Miyauchi S."/>
            <person name="Viragh M."/>
            <person name="Kuo A."/>
            <person name="Thoen E."/>
            <person name="Andreopoulos B."/>
            <person name="Lu D."/>
            <person name="Skrede I."/>
            <person name="Drula E."/>
            <person name="Henrissat B."/>
            <person name="Morin E."/>
            <person name="Kohler A."/>
            <person name="Barry K."/>
            <person name="LaButti K."/>
            <person name="Morin E."/>
            <person name="Salamov A."/>
            <person name="Lipzen A."/>
            <person name="Mereny Z."/>
            <person name="Hegedus B."/>
            <person name="Baldrian P."/>
            <person name="Stursova M."/>
            <person name="Weitz H."/>
            <person name="Taylor A."/>
            <person name="Grigoriev I.V."/>
            <person name="Nagy L.G."/>
            <person name="Martin F."/>
            <person name="Kauserud H."/>
        </authorList>
    </citation>
    <scope>NUCLEOTIDE SEQUENCE</scope>
    <source>
        <strain evidence="1">CBHHK067</strain>
    </source>
</reference>
<proteinExistence type="predicted"/>